<dbReference type="SMART" id="SM00460">
    <property type="entry name" value="TGc"/>
    <property type="match status" value="1"/>
</dbReference>
<accession>A0A2A9CXX5</accession>
<dbReference type="Gene3D" id="2.60.40.2250">
    <property type="match status" value="1"/>
</dbReference>
<organism evidence="2 3">
    <name type="scientific">Serinibacter salmoneus</name>
    <dbReference type="NCBI Taxonomy" id="556530"/>
    <lineage>
        <taxon>Bacteria</taxon>
        <taxon>Bacillati</taxon>
        <taxon>Actinomycetota</taxon>
        <taxon>Actinomycetes</taxon>
        <taxon>Micrococcales</taxon>
        <taxon>Beutenbergiaceae</taxon>
        <taxon>Serinibacter</taxon>
    </lineage>
</organism>
<dbReference type="InterPro" id="IPR038765">
    <property type="entry name" value="Papain-like_cys_pep_sf"/>
</dbReference>
<sequence>MLRHVTSAIDLTLGDGAASLAFMVALARVPGLRITEELTLRVGDEEVVPEEIPTAHHGVIHALEVAPELSGTPLSLRYRATVESTWDEIDAAHDDEDGTEIIGEAGGPVDLLMYLRPSRYAEADRLMGMAKAEFPGLSGEELVLAVGHWVWEYLSYTPGFSRVTDGAVECLLARQGVCRDFAHVVVAMLRALDIPARVAAVYAPGLDPMDFHAVAEAWVNGAWHVIDGTRLAPRQSLARIATGRDAADTAFLTSHGAWLRLDSLSVSAVSDPYLPKDAHGHLLRMP</sequence>
<protein>
    <submittedName>
        <fullName evidence="2">Transglutaminase superfamily protein</fullName>
    </submittedName>
</protein>
<dbReference type="RefSeq" id="WP_245866601.1">
    <property type="nucleotide sequence ID" value="NZ_PDJD01000001.1"/>
</dbReference>
<keyword evidence="3" id="KW-1185">Reference proteome</keyword>
<evidence type="ECO:0000313" key="3">
    <source>
        <dbReference type="Proteomes" id="UP000224915"/>
    </source>
</evidence>
<dbReference type="Proteomes" id="UP000224915">
    <property type="component" value="Unassembled WGS sequence"/>
</dbReference>
<reference evidence="2 3" key="1">
    <citation type="submission" date="2017-10" db="EMBL/GenBank/DDBJ databases">
        <title>Sequencing the genomes of 1000 actinobacteria strains.</title>
        <authorList>
            <person name="Klenk H.-P."/>
        </authorList>
    </citation>
    <scope>NUCLEOTIDE SEQUENCE [LARGE SCALE GENOMIC DNA]</scope>
    <source>
        <strain evidence="2 3">DSM 21801</strain>
    </source>
</reference>
<feature type="domain" description="Transglutaminase-like" evidence="1">
    <location>
        <begin position="170"/>
        <end position="230"/>
    </location>
</feature>
<comment type="caution">
    <text evidence="2">The sequence shown here is derived from an EMBL/GenBank/DDBJ whole genome shotgun (WGS) entry which is preliminary data.</text>
</comment>
<dbReference type="PANTHER" id="PTHR33490:SF12">
    <property type="entry name" value="BLL5557 PROTEIN"/>
    <property type="match status" value="1"/>
</dbReference>
<evidence type="ECO:0000313" key="2">
    <source>
        <dbReference type="EMBL" id="PFG18865.1"/>
    </source>
</evidence>
<dbReference type="PANTHER" id="PTHR33490">
    <property type="entry name" value="BLR5614 PROTEIN-RELATED"/>
    <property type="match status" value="1"/>
</dbReference>
<dbReference type="SUPFAM" id="SSF54001">
    <property type="entry name" value="Cysteine proteinases"/>
    <property type="match status" value="1"/>
</dbReference>
<evidence type="ECO:0000259" key="1">
    <source>
        <dbReference type="SMART" id="SM00460"/>
    </source>
</evidence>
<dbReference type="Gene3D" id="3.10.620.30">
    <property type="match status" value="1"/>
</dbReference>
<dbReference type="EMBL" id="PDJD01000001">
    <property type="protein sequence ID" value="PFG18865.1"/>
    <property type="molecule type" value="Genomic_DNA"/>
</dbReference>
<gene>
    <name evidence="2" type="ORF">ATL40_0415</name>
</gene>
<dbReference type="InterPro" id="IPR002931">
    <property type="entry name" value="Transglutaminase-like"/>
</dbReference>
<dbReference type="AlphaFoldDB" id="A0A2A9CXX5"/>
<dbReference type="Pfam" id="PF01841">
    <property type="entry name" value="Transglut_core"/>
    <property type="match status" value="1"/>
</dbReference>
<name>A0A2A9CXX5_9MICO</name>
<proteinExistence type="predicted"/>